<evidence type="ECO:0000256" key="6">
    <source>
        <dbReference type="RuleBase" id="RU003983"/>
    </source>
</evidence>
<feature type="domain" description="Peptidase M48" evidence="8">
    <location>
        <begin position="160"/>
        <end position="339"/>
    </location>
</feature>
<keyword evidence="7" id="KW-0472">Membrane</keyword>
<protein>
    <submittedName>
        <fullName evidence="10">M48 family metallopeptidase</fullName>
    </submittedName>
</protein>
<feature type="transmembrane region" description="Helical" evidence="7">
    <location>
        <begin position="98"/>
        <end position="115"/>
    </location>
</feature>
<dbReference type="EMBL" id="CP136600">
    <property type="protein sequence ID" value="WOH36862.1"/>
    <property type="molecule type" value="Genomic_DNA"/>
</dbReference>
<dbReference type="PANTHER" id="PTHR22726:SF1">
    <property type="entry name" value="METALLOENDOPEPTIDASE OMA1, MITOCHONDRIAL"/>
    <property type="match status" value="1"/>
</dbReference>
<evidence type="ECO:0000313" key="11">
    <source>
        <dbReference type="Proteomes" id="UP001301442"/>
    </source>
</evidence>
<evidence type="ECO:0000313" key="10">
    <source>
        <dbReference type="EMBL" id="WOH36862.1"/>
    </source>
</evidence>
<keyword evidence="7" id="KW-0812">Transmembrane</keyword>
<feature type="domain" description="DUF7092" evidence="9">
    <location>
        <begin position="5"/>
        <end position="79"/>
    </location>
</feature>
<reference evidence="10 11" key="1">
    <citation type="submission" date="2023-09" db="EMBL/GenBank/DDBJ databases">
        <authorList>
            <person name="Qi X."/>
        </authorList>
    </citation>
    <scope>NUCLEOTIDE SEQUENCE [LARGE SCALE GENOMIC DNA]</scope>
    <source>
        <strain evidence="10 11">S1-1</strain>
    </source>
</reference>
<dbReference type="Pfam" id="PF01435">
    <property type="entry name" value="Peptidase_M48"/>
    <property type="match status" value="1"/>
</dbReference>
<evidence type="ECO:0000256" key="7">
    <source>
        <dbReference type="SAM" id="Phobius"/>
    </source>
</evidence>
<evidence type="ECO:0000256" key="5">
    <source>
        <dbReference type="ARBA" id="ARBA00023049"/>
    </source>
</evidence>
<evidence type="ECO:0000259" key="9">
    <source>
        <dbReference type="Pfam" id="PF23368"/>
    </source>
</evidence>
<evidence type="ECO:0000256" key="1">
    <source>
        <dbReference type="ARBA" id="ARBA00022670"/>
    </source>
</evidence>
<dbReference type="InterPro" id="IPR001915">
    <property type="entry name" value="Peptidase_M48"/>
</dbReference>
<comment type="cofactor">
    <cofactor evidence="6">
        <name>Zn(2+)</name>
        <dbReference type="ChEBI" id="CHEBI:29105"/>
    </cofactor>
    <text evidence="6">Binds 1 zinc ion per subunit.</text>
</comment>
<keyword evidence="7" id="KW-1133">Transmembrane helix</keyword>
<organism evidence="10 11">
    <name type="scientific">Thalassotalea fonticola</name>
    <dbReference type="NCBI Taxonomy" id="3065649"/>
    <lineage>
        <taxon>Bacteria</taxon>
        <taxon>Pseudomonadati</taxon>
        <taxon>Pseudomonadota</taxon>
        <taxon>Gammaproteobacteria</taxon>
        <taxon>Alteromonadales</taxon>
        <taxon>Colwelliaceae</taxon>
        <taxon>Thalassotalea</taxon>
    </lineage>
</organism>
<gene>
    <name evidence="10" type="ORF">RI844_16010</name>
</gene>
<dbReference type="InterPro" id="IPR051156">
    <property type="entry name" value="Mito/Outer_Membr_Metalloprot"/>
</dbReference>
<proteinExistence type="inferred from homology"/>
<evidence type="ECO:0000256" key="2">
    <source>
        <dbReference type="ARBA" id="ARBA00022723"/>
    </source>
</evidence>
<name>A0ABZ0GMS3_9GAMM</name>
<evidence type="ECO:0000256" key="3">
    <source>
        <dbReference type="ARBA" id="ARBA00022801"/>
    </source>
</evidence>
<comment type="similarity">
    <text evidence="6">Belongs to the peptidase M48 family.</text>
</comment>
<keyword evidence="4 6" id="KW-0862">Zinc</keyword>
<dbReference type="Gene3D" id="3.30.2010.10">
    <property type="entry name" value="Metalloproteases ('zincins'), catalytic domain"/>
    <property type="match status" value="1"/>
</dbReference>
<evidence type="ECO:0000256" key="4">
    <source>
        <dbReference type="ARBA" id="ARBA00022833"/>
    </source>
</evidence>
<keyword evidence="2" id="KW-0479">Metal-binding</keyword>
<evidence type="ECO:0000259" key="8">
    <source>
        <dbReference type="Pfam" id="PF01435"/>
    </source>
</evidence>
<keyword evidence="5 6" id="KW-0482">Metalloprotease</keyword>
<keyword evidence="3 6" id="KW-0378">Hydrolase</keyword>
<dbReference type="CDD" id="cd07332">
    <property type="entry name" value="M48C_Oma1_like"/>
    <property type="match status" value="1"/>
</dbReference>
<dbReference type="Pfam" id="PF23368">
    <property type="entry name" value="DUF7092"/>
    <property type="match status" value="1"/>
</dbReference>
<sequence>MADLANYYFAGSNSAREVFVSIENGCITIACPNSDDVLLCQGITSCKVSSALGSVPCEINFPDGELLVLAADHPMVTMLRRQLSKSNYILHLLEQSKVFWLVALLLVPVSFYFLVNHIIPSMAETVAGHVPHSVKIEIDDEILTVYDEVMFEATQLELSKQEEIKNQWQYLLEDLALDGNSYSLEFRKSEAIGANAFALPGGTVVVTDELIELFKDKPEAITAILLHEIGHVELNHSMKILTESVGTTLLMTYFFGDLEGLVEIFSGTAVTLLQNTYSRDLESEADDFAVTKLTLLGKSPQAFADAMRGLSGESKKSHKLLKYFSTHPDVKQRIKKAEQAAKGF</sequence>
<dbReference type="InterPro" id="IPR055518">
    <property type="entry name" value="DUF7092"/>
</dbReference>
<dbReference type="RefSeq" id="WP_348395674.1">
    <property type="nucleotide sequence ID" value="NZ_CP136600.1"/>
</dbReference>
<keyword evidence="11" id="KW-1185">Reference proteome</keyword>
<keyword evidence="1 6" id="KW-0645">Protease</keyword>
<dbReference type="Proteomes" id="UP001301442">
    <property type="component" value="Chromosome"/>
</dbReference>
<accession>A0ABZ0GMS3</accession>
<dbReference type="PANTHER" id="PTHR22726">
    <property type="entry name" value="METALLOENDOPEPTIDASE OMA1"/>
    <property type="match status" value="1"/>
</dbReference>